<dbReference type="EMBL" id="BAABUK010000044">
    <property type="protein sequence ID" value="GAA5817548.1"/>
    <property type="molecule type" value="Genomic_DNA"/>
</dbReference>
<dbReference type="Proteomes" id="UP001473302">
    <property type="component" value="Unassembled WGS sequence"/>
</dbReference>
<accession>A0ABP9ZEM1</accession>
<dbReference type="InterPro" id="IPR029045">
    <property type="entry name" value="ClpP/crotonase-like_dom_sf"/>
</dbReference>
<reference evidence="2 3" key="1">
    <citation type="submission" date="2024-04" db="EMBL/GenBank/DDBJ databases">
        <title>genome sequences of Mucor flavus KT1a and Helicostylum pulchrum KT1b strains isolated from the surface of a dry-aged beef.</title>
        <authorList>
            <person name="Toyotome T."/>
            <person name="Hosono M."/>
            <person name="Torimaru M."/>
            <person name="Fukuda K."/>
            <person name="Mikami N."/>
        </authorList>
    </citation>
    <scope>NUCLEOTIDE SEQUENCE [LARGE SCALE GENOMIC DNA]</scope>
    <source>
        <strain evidence="2 3">KT1a</strain>
    </source>
</reference>
<comment type="caution">
    <text evidence="2">The sequence shown here is derived from an EMBL/GenBank/DDBJ whole genome shotgun (WGS) entry which is preliminary data.</text>
</comment>
<keyword evidence="3" id="KW-1185">Reference proteome</keyword>
<evidence type="ECO:0000313" key="2">
    <source>
        <dbReference type="EMBL" id="GAA5817548.1"/>
    </source>
</evidence>
<evidence type="ECO:0000313" key="3">
    <source>
        <dbReference type="Proteomes" id="UP001473302"/>
    </source>
</evidence>
<sequence>MNAIISNFTDKGQGTVQLDLKYQPGVALVTFNNVKRHNALSGKMMVEFYHVITQLEQNTQDLVAVIFMGSGLKSFCAGLDLSFAREYLTSAEDAMSLNQLMYDAIDRLTKLPLITLGIAIGGSIGGGSELITAFDFVCMSQQSGFIHFVQTRMGVSSPWGGMARLVSSVGKKRALIWMAGGEKVRAKEAFEHGLVDLVVERDEDCLKESLLFLQRFLVDDVTKRQVAPNAVRGMKLLAIKKDSNWEYVHEILSSTVFAKL</sequence>
<dbReference type="Gene3D" id="3.90.226.10">
    <property type="entry name" value="2-enoyl-CoA Hydratase, Chain A, domain 1"/>
    <property type="match status" value="1"/>
</dbReference>
<keyword evidence="1" id="KW-0456">Lyase</keyword>
<protein>
    <submittedName>
        <fullName evidence="2">Uncharacterized protein</fullName>
    </submittedName>
</protein>
<dbReference type="PANTHER" id="PTHR11941:SF27">
    <property type="entry name" value="ETHYLMALONYL-COA DECARBOXYLASE"/>
    <property type="match status" value="1"/>
</dbReference>
<organism evidence="2 3">
    <name type="scientific">Mucor flavus</name>
    <dbReference type="NCBI Taxonomy" id="439312"/>
    <lineage>
        <taxon>Eukaryota</taxon>
        <taxon>Fungi</taxon>
        <taxon>Fungi incertae sedis</taxon>
        <taxon>Mucoromycota</taxon>
        <taxon>Mucoromycotina</taxon>
        <taxon>Mucoromycetes</taxon>
        <taxon>Mucorales</taxon>
        <taxon>Mucorineae</taxon>
        <taxon>Mucoraceae</taxon>
        <taxon>Mucor</taxon>
    </lineage>
</organism>
<proteinExistence type="predicted"/>
<dbReference type="Pfam" id="PF00378">
    <property type="entry name" value="ECH_1"/>
    <property type="match status" value="1"/>
</dbReference>
<evidence type="ECO:0000256" key="1">
    <source>
        <dbReference type="ARBA" id="ARBA00023239"/>
    </source>
</evidence>
<dbReference type="InterPro" id="IPR001753">
    <property type="entry name" value="Enoyl-CoA_hydra/iso"/>
</dbReference>
<dbReference type="PANTHER" id="PTHR11941">
    <property type="entry name" value="ENOYL-COA HYDRATASE-RELATED"/>
    <property type="match status" value="1"/>
</dbReference>
<dbReference type="SUPFAM" id="SSF52096">
    <property type="entry name" value="ClpP/crotonase"/>
    <property type="match status" value="1"/>
</dbReference>
<name>A0ABP9ZEM1_9FUNG</name>
<dbReference type="CDD" id="cd06558">
    <property type="entry name" value="crotonase-like"/>
    <property type="match status" value="1"/>
</dbReference>
<gene>
    <name evidence="2" type="ORF">MFLAVUS_011096</name>
</gene>